<protein>
    <submittedName>
        <fullName evidence="2">Uncharacterized protein</fullName>
    </submittedName>
</protein>
<proteinExistence type="predicted"/>
<evidence type="ECO:0000313" key="2">
    <source>
        <dbReference type="EMBL" id="MCJ7859091.1"/>
    </source>
</evidence>
<evidence type="ECO:0000313" key="3">
    <source>
        <dbReference type="Proteomes" id="UP001139207"/>
    </source>
</evidence>
<feature type="compositionally biased region" description="Basic residues" evidence="1">
    <location>
        <begin position="111"/>
        <end position="120"/>
    </location>
</feature>
<dbReference type="Proteomes" id="UP001139207">
    <property type="component" value="Unassembled WGS sequence"/>
</dbReference>
<feature type="compositionally biased region" description="Basic residues" evidence="1">
    <location>
        <begin position="129"/>
        <end position="138"/>
    </location>
</feature>
<dbReference type="AlphaFoldDB" id="A0A9X2AZH9"/>
<accession>A0A9X2AZH9</accession>
<comment type="caution">
    <text evidence="2">The sequence shown here is derived from an EMBL/GenBank/DDBJ whole genome shotgun (WGS) entry which is preliminary data.</text>
</comment>
<feature type="region of interest" description="Disordered" evidence="1">
    <location>
        <begin position="89"/>
        <end position="138"/>
    </location>
</feature>
<organism evidence="2 3">
    <name type="scientific">Corynebacterium kalidii</name>
    <dbReference type="NCBI Taxonomy" id="2931982"/>
    <lineage>
        <taxon>Bacteria</taxon>
        <taxon>Bacillati</taxon>
        <taxon>Actinomycetota</taxon>
        <taxon>Actinomycetes</taxon>
        <taxon>Mycobacteriales</taxon>
        <taxon>Corynebacteriaceae</taxon>
        <taxon>Corynebacterium</taxon>
    </lineage>
</organism>
<name>A0A9X2AZH9_9CORY</name>
<dbReference type="RefSeq" id="WP_244804817.1">
    <property type="nucleotide sequence ID" value="NZ_JALIEA010000016.1"/>
</dbReference>
<reference evidence="2" key="1">
    <citation type="submission" date="2022-04" db="EMBL/GenBank/DDBJ databases">
        <title>Corynebacterium kalidii LD5P10.</title>
        <authorList>
            <person name="Sun J.Q."/>
        </authorList>
    </citation>
    <scope>NUCLEOTIDE SEQUENCE</scope>
    <source>
        <strain evidence="2">LD5P10</strain>
    </source>
</reference>
<evidence type="ECO:0000256" key="1">
    <source>
        <dbReference type="SAM" id="MobiDB-lite"/>
    </source>
</evidence>
<sequence>MSMPLPQRTSLTIPDDTRQRIQALPEEVVGTPSTSELLRTLIERGVQSFEDQVIEETYAEMAAAQAPYRSQQRERRNRHLAARELALHEAEAQEETAPQRGQRQLSQPRGVRIKKSRRRSSQTGAFLRSGRRVKSNRW</sequence>
<keyword evidence="3" id="KW-1185">Reference proteome</keyword>
<gene>
    <name evidence="2" type="ORF">MUN33_10270</name>
</gene>
<dbReference type="EMBL" id="JALIEA010000016">
    <property type="protein sequence ID" value="MCJ7859091.1"/>
    <property type="molecule type" value="Genomic_DNA"/>
</dbReference>